<reference evidence="1 2" key="1">
    <citation type="submission" date="2023-05" db="EMBL/GenBank/DDBJ databases">
        <title>B98-5 Cell Line De Novo Hybrid Assembly: An Optical Mapping Approach.</title>
        <authorList>
            <person name="Kananen K."/>
            <person name="Auerbach J.A."/>
            <person name="Kautto E."/>
            <person name="Blachly J.S."/>
        </authorList>
    </citation>
    <scope>NUCLEOTIDE SEQUENCE [LARGE SCALE GENOMIC DNA]</scope>
    <source>
        <strain evidence="1">B95-8</strain>
        <tissue evidence="1">Cell line</tissue>
    </source>
</reference>
<comment type="caution">
    <text evidence="1">The sequence shown here is derived from an EMBL/GenBank/DDBJ whole genome shotgun (WGS) entry which is preliminary data.</text>
</comment>
<proteinExistence type="predicted"/>
<accession>A0ABQ9V7B6</accession>
<keyword evidence="2" id="KW-1185">Reference proteome</keyword>
<evidence type="ECO:0000313" key="2">
    <source>
        <dbReference type="Proteomes" id="UP001266305"/>
    </source>
</evidence>
<protein>
    <submittedName>
        <fullName evidence="1">Uncharacterized protein</fullName>
    </submittedName>
</protein>
<dbReference type="EMBL" id="JASSZA010000007">
    <property type="protein sequence ID" value="KAK2105258.1"/>
    <property type="molecule type" value="Genomic_DNA"/>
</dbReference>
<organism evidence="1 2">
    <name type="scientific">Saguinus oedipus</name>
    <name type="common">Cotton-top tamarin</name>
    <name type="synonym">Oedipomidas oedipus</name>
    <dbReference type="NCBI Taxonomy" id="9490"/>
    <lineage>
        <taxon>Eukaryota</taxon>
        <taxon>Metazoa</taxon>
        <taxon>Chordata</taxon>
        <taxon>Craniata</taxon>
        <taxon>Vertebrata</taxon>
        <taxon>Euteleostomi</taxon>
        <taxon>Mammalia</taxon>
        <taxon>Eutheria</taxon>
        <taxon>Euarchontoglires</taxon>
        <taxon>Primates</taxon>
        <taxon>Haplorrhini</taxon>
        <taxon>Platyrrhini</taxon>
        <taxon>Cebidae</taxon>
        <taxon>Callitrichinae</taxon>
        <taxon>Saguinus</taxon>
    </lineage>
</organism>
<name>A0ABQ9V7B6_SAGOE</name>
<dbReference type="Proteomes" id="UP001266305">
    <property type="component" value="Unassembled WGS sequence"/>
</dbReference>
<feature type="non-terminal residue" evidence="1">
    <location>
        <position position="56"/>
    </location>
</feature>
<evidence type="ECO:0000313" key="1">
    <source>
        <dbReference type="EMBL" id="KAK2105258.1"/>
    </source>
</evidence>
<feature type="non-terminal residue" evidence="1">
    <location>
        <position position="1"/>
    </location>
</feature>
<gene>
    <name evidence="1" type="ORF">P7K49_014772</name>
</gene>
<sequence length="56" mass="6357">IHADNLQILQAQSDKTKVIVLSPKHPFFPSVPPPLTQSPHLKHQHNFDSFLSSMTR</sequence>